<protein>
    <recommendedName>
        <fullName evidence="2">Mtf2-like C-terminal domain-containing protein</fullName>
    </recommendedName>
</protein>
<feature type="region of interest" description="Disordered" evidence="1">
    <location>
        <begin position="516"/>
        <end position="613"/>
    </location>
</feature>
<evidence type="ECO:0000256" key="1">
    <source>
        <dbReference type="SAM" id="MobiDB-lite"/>
    </source>
</evidence>
<feature type="compositionally biased region" description="Polar residues" evidence="1">
    <location>
        <begin position="576"/>
        <end position="592"/>
    </location>
</feature>
<feature type="region of interest" description="Disordered" evidence="1">
    <location>
        <begin position="280"/>
        <end position="312"/>
    </location>
</feature>
<feature type="compositionally biased region" description="Basic and acidic residues" evidence="1">
    <location>
        <begin position="601"/>
        <end position="613"/>
    </location>
</feature>
<dbReference type="GO" id="GO:0005739">
    <property type="term" value="C:mitochondrion"/>
    <property type="evidence" value="ECO:0007669"/>
    <property type="project" value="InterPro"/>
</dbReference>
<accession>A0A6G1KFG4</accession>
<dbReference type="OrthoDB" id="2444174at2759"/>
<dbReference type="AlphaFoldDB" id="A0A6G1KFG4"/>
<dbReference type="Pfam" id="PF19189">
    <property type="entry name" value="Mtf2"/>
    <property type="match status" value="1"/>
</dbReference>
<reference evidence="3" key="1">
    <citation type="journal article" date="2020" name="Stud. Mycol.">
        <title>101 Dothideomycetes genomes: a test case for predicting lifestyles and emergence of pathogens.</title>
        <authorList>
            <person name="Haridas S."/>
            <person name="Albert R."/>
            <person name="Binder M."/>
            <person name="Bloem J."/>
            <person name="Labutti K."/>
            <person name="Salamov A."/>
            <person name="Andreopoulos B."/>
            <person name="Baker S."/>
            <person name="Barry K."/>
            <person name="Bills G."/>
            <person name="Bluhm B."/>
            <person name="Cannon C."/>
            <person name="Castanera R."/>
            <person name="Culley D."/>
            <person name="Daum C."/>
            <person name="Ezra D."/>
            <person name="Gonzalez J."/>
            <person name="Henrissat B."/>
            <person name="Kuo A."/>
            <person name="Liang C."/>
            <person name="Lipzen A."/>
            <person name="Lutzoni F."/>
            <person name="Magnuson J."/>
            <person name="Mondo S."/>
            <person name="Nolan M."/>
            <person name="Ohm R."/>
            <person name="Pangilinan J."/>
            <person name="Park H.-J."/>
            <person name="Ramirez L."/>
            <person name="Alfaro M."/>
            <person name="Sun H."/>
            <person name="Tritt A."/>
            <person name="Yoshinaga Y."/>
            <person name="Zwiers L.-H."/>
            <person name="Turgeon B."/>
            <person name="Goodwin S."/>
            <person name="Spatafora J."/>
            <person name="Crous P."/>
            <person name="Grigoriev I."/>
        </authorList>
    </citation>
    <scope>NUCLEOTIDE SEQUENCE</scope>
    <source>
        <strain evidence="3">CBS 279.74</strain>
    </source>
</reference>
<dbReference type="Proteomes" id="UP000799428">
    <property type="component" value="Unassembled WGS sequence"/>
</dbReference>
<name>A0A6G1KFG4_9PLEO</name>
<dbReference type="PANTHER" id="PTHR39468:SF1">
    <property type="entry name" value="MTF2-LIKE C-TERMINAL DOMAIN-CONTAINING PROTEIN"/>
    <property type="match status" value="1"/>
</dbReference>
<gene>
    <name evidence="3" type="ORF">K504DRAFT_465273</name>
</gene>
<sequence length="613" mass="69239">MSACSTALRILSRIRTPVAASSSKTLTPFLYLTPTIQQWTPRTHPITHRNISFRSGPPRREDDVPFEGIEKESSLPPDVDNLEPVRQTTITGSERAAFEKLYKTMNAQKPPRNDLPHAHELDQIADEWYEEDEDKQDDASLDSLFDKVLAGVPAPGQIKRRKKYDNLETLASSVLDSHLREERKRAREAASVEAEKTKAIRAEERARVTALMEQAQTDREVWEILEREVLGVIRQLDLDGTKKMAEEQVVPASPSTKKRKQGKTATAEIVTPKTLAELKPNLKSKSISNTESETEPKPEPTPPTSLTTTTSTPHSRNLFANFPFHLYSCAHILRSTYPSSPLPFSILPTIKSLGRSPFALGASTSLYNLLIRTSWYQYSSYAYVDELLHDMQNAGIEFDMNTLHLLDGILSEFKNARKGEMGFHVKTVWGTEWFCDAARRLGKWRDVVRLRMGGVLERRAREGKLVNRIEGRDKMTDYKSLNLDSSDQDDWMQAATDYQTLDLDFLNQDESMENAPGYIHGWKTPPTKYVSLDDSGSDSDWHDLSPPHVPEDTPPESTPDKTSFPPRTLDEDSPSDTRNGASTVVQGGNSSMDELMATAAKYDKERKGTWRRR</sequence>
<feature type="domain" description="Mtf2-like C-terminal" evidence="2">
    <location>
        <begin position="209"/>
        <end position="432"/>
    </location>
</feature>
<evidence type="ECO:0000313" key="4">
    <source>
        <dbReference type="Proteomes" id="UP000799428"/>
    </source>
</evidence>
<feature type="compositionally biased region" description="Basic and acidic residues" evidence="1">
    <location>
        <begin position="539"/>
        <end position="551"/>
    </location>
</feature>
<feature type="region of interest" description="Disordered" evidence="1">
    <location>
        <begin position="245"/>
        <end position="268"/>
    </location>
</feature>
<keyword evidence="4" id="KW-1185">Reference proteome</keyword>
<evidence type="ECO:0000313" key="3">
    <source>
        <dbReference type="EMBL" id="KAF2711520.1"/>
    </source>
</evidence>
<dbReference type="PANTHER" id="PTHR39468">
    <property type="entry name" value="CHROMOSOME 7, WHOLE GENOME SHOTGUN SEQUENCE"/>
    <property type="match status" value="1"/>
</dbReference>
<evidence type="ECO:0000259" key="2">
    <source>
        <dbReference type="Pfam" id="PF19189"/>
    </source>
</evidence>
<proteinExistence type="predicted"/>
<dbReference type="InterPro" id="IPR040009">
    <property type="entry name" value="Mtf2/C5D6.12-like"/>
</dbReference>
<dbReference type="EMBL" id="MU005767">
    <property type="protein sequence ID" value="KAF2711520.1"/>
    <property type="molecule type" value="Genomic_DNA"/>
</dbReference>
<dbReference type="InterPro" id="IPR043837">
    <property type="entry name" value="Mtf2-like_C"/>
</dbReference>
<organism evidence="3 4">
    <name type="scientific">Pleomassaria siparia CBS 279.74</name>
    <dbReference type="NCBI Taxonomy" id="1314801"/>
    <lineage>
        <taxon>Eukaryota</taxon>
        <taxon>Fungi</taxon>
        <taxon>Dikarya</taxon>
        <taxon>Ascomycota</taxon>
        <taxon>Pezizomycotina</taxon>
        <taxon>Dothideomycetes</taxon>
        <taxon>Pleosporomycetidae</taxon>
        <taxon>Pleosporales</taxon>
        <taxon>Pleomassariaceae</taxon>
        <taxon>Pleomassaria</taxon>
    </lineage>
</organism>